<dbReference type="CDD" id="cd17788">
    <property type="entry name" value="CBS_pair_bac"/>
    <property type="match status" value="1"/>
</dbReference>
<accession>A0ABT2J980</accession>
<dbReference type="SMART" id="SM00116">
    <property type="entry name" value="CBS"/>
    <property type="match status" value="2"/>
</dbReference>
<keyword evidence="4" id="KW-1185">Reference proteome</keyword>
<comment type="caution">
    <text evidence="3">The sequence shown here is derived from an EMBL/GenBank/DDBJ whole genome shotgun (WGS) entry which is preliminary data.</text>
</comment>
<organism evidence="3 4">
    <name type="scientific">Actinophytocola gossypii</name>
    <dbReference type="NCBI Taxonomy" id="2812003"/>
    <lineage>
        <taxon>Bacteria</taxon>
        <taxon>Bacillati</taxon>
        <taxon>Actinomycetota</taxon>
        <taxon>Actinomycetes</taxon>
        <taxon>Pseudonocardiales</taxon>
        <taxon>Pseudonocardiaceae</taxon>
    </lineage>
</organism>
<dbReference type="EMBL" id="JAFFZE010000012">
    <property type="protein sequence ID" value="MCT2584420.1"/>
    <property type="molecule type" value="Genomic_DNA"/>
</dbReference>
<dbReference type="Pfam" id="PF00571">
    <property type="entry name" value="CBS"/>
    <property type="match status" value="2"/>
</dbReference>
<protein>
    <submittedName>
        <fullName evidence="3">CBS domain-containing protein</fullName>
    </submittedName>
</protein>
<evidence type="ECO:0000256" key="1">
    <source>
        <dbReference type="PROSITE-ProRule" id="PRU00703"/>
    </source>
</evidence>
<name>A0ABT2J980_9PSEU</name>
<sequence length="150" mass="16094">MHASEMAEDFPVIGVEDDAWDAVTQLAERRLPGLVVIDTDGRPLSILPSSQVVRILVPTYVQDDPSLAGVLSESMADRVADKLRGKKVRALIPDDGDVPELAVVNDDDTIVEVAAVMARLSCPLAAVLRRGELLGVITASRLLQLALTSR</sequence>
<proteinExistence type="predicted"/>
<evidence type="ECO:0000313" key="3">
    <source>
        <dbReference type="EMBL" id="MCT2584420.1"/>
    </source>
</evidence>
<dbReference type="SUPFAM" id="SSF54631">
    <property type="entry name" value="CBS-domain pair"/>
    <property type="match status" value="1"/>
</dbReference>
<reference evidence="3 4" key="1">
    <citation type="submission" date="2021-02" db="EMBL/GenBank/DDBJ databases">
        <title>Actinophytocola xerophila sp. nov., isolated from soil of cotton cropping field.</title>
        <authorList>
            <person name="Huang R."/>
            <person name="Chen X."/>
            <person name="Ge X."/>
            <person name="Liu W."/>
        </authorList>
    </citation>
    <scope>NUCLEOTIDE SEQUENCE [LARGE SCALE GENOMIC DNA]</scope>
    <source>
        <strain evidence="3 4">S1-96</strain>
    </source>
</reference>
<keyword evidence="1" id="KW-0129">CBS domain</keyword>
<feature type="domain" description="CBS" evidence="2">
    <location>
        <begin position="6"/>
        <end position="66"/>
    </location>
</feature>
<evidence type="ECO:0000313" key="4">
    <source>
        <dbReference type="Proteomes" id="UP001156441"/>
    </source>
</evidence>
<dbReference type="InterPro" id="IPR046342">
    <property type="entry name" value="CBS_dom_sf"/>
</dbReference>
<dbReference type="InterPro" id="IPR000644">
    <property type="entry name" value="CBS_dom"/>
</dbReference>
<dbReference type="PROSITE" id="PS51371">
    <property type="entry name" value="CBS"/>
    <property type="match status" value="1"/>
</dbReference>
<gene>
    <name evidence="3" type="ORF">JT362_14940</name>
</gene>
<evidence type="ECO:0000259" key="2">
    <source>
        <dbReference type="PROSITE" id="PS51371"/>
    </source>
</evidence>
<dbReference type="RefSeq" id="WP_260191821.1">
    <property type="nucleotide sequence ID" value="NZ_JAFFZE010000012.1"/>
</dbReference>
<dbReference type="Gene3D" id="3.10.580.10">
    <property type="entry name" value="CBS-domain"/>
    <property type="match status" value="1"/>
</dbReference>
<dbReference type="Proteomes" id="UP001156441">
    <property type="component" value="Unassembled WGS sequence"/>
</dbReference>